<dbReference type="OrthoDB" id="5176171at2"/>
<dbReference type="GO" id="GO:0016779">
    <property type="term" value="F:nucleotidyltransferase activity"/>
    <property type="evidence" value="ECO:0007669"/>
    <property type="project" value="InterPro"/>
</dbReference>
<organism evidence="2 3">
    <name type="scientific">Paenibacillus lautus</name>
    <name type="common">Bacillus lautus</name>
    <dbReference type="NCBI Taxonomy" id="1401"/>
    <lineage>
        <taxon>Bacteria</taxon>
        <taxon>Bacillati</taxon>
        <taxon>Bacillota</taxon>
        <taxon>Bacilli</taxon>
        <taxon>Bacillales</taxon>
        <taxon>Paenibacillaceae</taxon>
        <taxon>Paenibacillus</taxon>
    </lineage>
</organism>
<reference evidence="2 3" key="1">
    <citation type="submission" date="2016-11" db="EMBL/GenBank/DDBJ databases">
        <title>Paenibacillus species isolates.</title>
        <authorList>
            <person name="Beno S.M."/>
        </authorList>
    </citation>
    <scope>NUCLEOTIDE SEQUENCE [LARGE SCALE GENOMIC DNA]</scope>
    <source>
        <strain evidence="2 3">FSL F4-0100</strain>
    </source>
</reference>
<dbReference type="InterPro" id="IPR002934">
    <property type="entry name" value="Polymerase_NTP_transf_dom"/>
</dbReference>
<gene>
    <name evidence="2" type="ORF">BK123_23590</name>
</gene>
<name>A0A1R1AXE2_PAELA</name>
<dbReference type="Gene3D" id="3.30.460.10">
    <property type="entry name" value="Beta Polymerase, domain 2"/>
    <property type="match status" value="1"/>
</dbReference>
<dbReference type="AlphaFoldDB" id="A0A1R1AXE2"/>
<evidence type="ECO:0000313" key="3">
    <source>
        <dbReference type="Proteomes" id="UP000187074"/>
    </source>
</evidence>
<dbReference type="STRING" id="1401.BK123_23590"/>
<dbReference type="InterPro" id="IPR043519">
    <property type="entry name" value="NT_sf"/>
</dbReference>
<dbReference type="SUPFAM" id="SSF81301">
    <property type="entry name" value="Nucleotidyltransferase"/>
    <property type="match status" value="1"/>
</dbReference>
<sequence>MTSQVDHLIQRITEELREVPGVIGVVLGGSRAKGTAKPDSDIDIGIYYDESQGFKVENIARVAQKLDDEHRDGIITSLGEWGAWVNGGGWLVIEGYHVDFLFRDVHRVSGIIDDCSAGLVSAHYQTGHPHAYLNVMYMGELAICRILSDSDNRIQTLKAKTVPYPKTLKDAMVGFFTFEASFSLMFADKTAASDDITYVTGHCFRCISCLNQVLFAKNELYCINEKRAVAMIETFPIKPANYKQRLDQVITLLSSDTEKTKQATALLQELVAETEAL</sequence>
<dbReference type="Proteomes" id="UP000187074">
    <property type="component" value="Unassembled WGS sequence"/>
</dbReference>
<dbReference type="CDD" id="cd05403">
    <property type="entry name" value="NT_KNTase_like"/>
    <property type="match status" value="1"/>
</dbReference>
<feature type="domain" description="Polymerase nucleotidyl transferase" evidence="1">
    <location>
        <begin position="10"/>
        <end position="64"/>
    </location>
</feature>
<protein>
    <submittedName>
        <fullName evidence="2">DNA polymerase subunit beta</fullName>
    </submittedName>
</protein>
<dbReference type="EMBL" id="MRTF01000008">
    <property type="protein sequence ID" value="OME90281.1"/>
    <property type="molecule type" value="Genomic_DNA"/>
</dbReference>
<dbReference type="Pfam" id="PF01909">
    <property type="entry name" value="NTP_transf_2"/>
    <property type="match status" value="1"/>
</dbReference>
<accession>A0A1R1AXE2</accession>
<evidence type="ECO:0000313" key="2">
    <source>
        <dbReference type="EMBL" id="OME90281.1"/>
    </source>
</evidence>
<evidence type="ECO:0000259" key="1">
    <source>
        <dbReference type="Pfam" id="PF01909"/>
    </source>
</evidence>
<comment type="caution">
    <text evidence="2">The sequence shown here is derived from an EMBL/GenBank/DDBJ whole genome shotgun (WGS) entry which is preliminary data.</text>
</comment>
<dbReference type="RefSeq" id="WP_076324809.1">
    <property type="nucleotide sequence ID" value="NZ_MRTF01000008.1"/>
</dbReference>
<proteinExistence type="predicted"/>